<evidence type="ECO:0000313" key="1">
    <source>
        <dbReference type="EMBL" id="KIN96478.1"/>
    </source>
</evidence>
<name>A0A0C3NMD0_PISTI</name>
<accession>A0A0C3NMD0</accession>
<dbReference type="AlphaFoldDB" id="A0A0C3NMD0"/>
<keyword evidence="2" id="KW-1185">Reference proteome</keyword>
<protein>
    <submittedName>
        <fullName evidence="1">Uncharacterized protein</fullName>
    </submittedName>
</protein>
<evidence type="ECO:0000313" key="2">
    <source>
        <dbReference type="Proteomes" id="UP000054217"/>
    </source>
</evidence>
<gene>
    <name evidence="1" type="ORF">M404DRAFT_33181</name>
</gene>
<dbReference type="Proteomes" id="UP000054217">
    <property type="component" value="Unassembled WGS sequence"/>
</dbReference>
<dbReference type="HOGENOM" id="CLU_2062413_0_0_1"/>
<dbReference type="EMBL" id="KN832045">
    <property type="protein sequence ID" value="KIN96478.1"/>
    <property type="molecule type" value="Genomic_DNA"/>
</dbReference>
<sequence length="119" mass="13304">MNAHFLGSTRPSVTYAAPSRRGLPRLWLDLLDDPPKLDNDLLVIKEESSSLELEELDESPPESDVVESSLELLLMEDSDLDELASSSLDESGVRLAFLLFLDLLERFSSLSRRLKASPM</sequence>
<organism evidence="1 2">
    <name type="scientific">Pisolithus tinctorius Marx 270</name>
    <dbReference type="NCBI Taxonomy" id="870435"/>
    <lineage>
        <taxon>Eukaryota</taxon>
        <taxon>Fungi</taxon>
        <taxon>Dikarya</taxon>
        <taxon>Basidiomycota</taxon>
        <taxon>Agaricomycotina</taxon>
        <taxon>Agaricomycetes</taxon>
        <taxon>Agaricomycetidae</taxon>
        <taxon>Boletales</taxon>
        <taxon>Sclerodermatineae</taxon>
        <taxon>Pisolithaceae</taxon>
        <taxon>Pisolithus</taxon>
    </lineage>
</organism>
<reference evidence="1 2" key="1">
    <citation type="submission" date="2014-04" db="EMBL/GenBank/DDBJ databases">
        <authorList>
            <consortium name="DOE Joint Genome Institute"/>
            <person name="Kuo A."/>
            <person name="Kohler A."/>
            <person name="Costa M.D."/>
            <person name="Nagy L.G."/>
            <person name="Floudas D."/>
            <person name="Copeland A."/>
            <person name="Barry K.W."/>
            <person name="Cichocki N."/>
            <person name="Veneault-Fourrey C."/>
            <person name="LaButti K."/>
            <person name="Lindquist E.A."/>
            <person name="Lipzen A."/>
            <person name="Lundell T."/>
            <person name="Morin E."/>
            <person name="Murat C."/>
            <person name="Sun H."/>
            <person name="Tunlid A."/>
            <person name="Henrissat B."/>
            <person name="Grigoriev I.V."/>
            <person name="Hibbett D.S."/>
            <person name="Martin F."/>
            <person name="Nordberg H.P."/>
            <person name="Cantor M.N."/>
            <person name="Hua S.X."/>
        </authorList>
    </citation>
    <scope>NUCLEOTIDE SEQUENCE [LARGE SCALE GENOMIC DNA]</scope>
    <source>
        <strain evidence="1 2">Marx 270</strain>
    </source>
</reference>
<reference evidence="2" key="2">
    <citation type="submission" date="2015-01" db="EMBL/GenBank/DDBJ databases">
        <title>Evolutionary Origins and Diversification of the Mycorrhizal Mutualists.</title>
        <authorList>
            <consortium name="DOE Joint Genome Institute"/>
            <consortium name="Mycorrhizal Genomics Consortium"/>
            <person name="Kohler A."/>
            <person name="Kuo A."/>
            <person name="Nagy L.G."/>
            <person name="Floudas D."/>
            <person name="Copeland A."/>
            <person name="Barry K.W."/>
            <person name="Cichocki N."/>
            <person name="Veneault-Fourrey C."/>
            <person name="LaButti K."/>
            <person name="Lindquist E.A."/>
            <person name="Lipzen A."/>
            <person name="Lundell T."/>
            <person name="Morin E."/>
            <person name="Murat C."/>
            <person name="Riley R."/>
            <person name="Ohm R."/>
            <person name="Sun H."/>
            <person name="Tunlid A."/>
            <person name="Henrissat B."/>
            <person name="Grigoriev I.V."/>
            <person name="Hibbett D.S."/>
            <person name="Martin F."/>
        </authorList>
    </citation>
    <scope>NUCLEOTIDE SEQUENCE [LARGE SCALE GENOMIC DNA]</scope>
    <source>
        <strain evidence="2">Marx 270</strain>
    </source>
</reference>
<dbReference type="InParanoid" id="A0A0C3NMD0"/>
<proteinExistence type="predicted"/>